<evidence type="ECO:0000256" key="1">
    <source>
        <dbReference type="SAM" id="SignalP"/>
    </source>
</evidence>
<organism evidence="2 3">
    <name type="scientific">Pseudolabrys taiwanensis</name>
    <dbReference type="NCBI Taxonomy" id="331696"/>
    <lineage>
        <taxon>Bacteria</taxon>
        <taxon>Pseudomonadati</taxon>
        <taxon>Pseudomonadota</taxon>
        <taxon>Alphaproteobacteria</taxon>
        <taxon>Hyphomicrobiales</taxon>
        <taxon>Xanthobacteraceae</taxon>
        <taxon>Pseudolabrys</taxon>
    </lineage>
</organism>
<reference evidence="2 3" key="1">
    <citation type="submission" date="2018-07" db="EMBL/GenBank/DDBJ databases">
        <authorList>
            <person name="Quirk P.G."/>
            <person name="Krulwich T.A."/>
        </authorList>
    </citation>
    <scope>NUCLEOTIDE SEQUENCE [LARGE SCALE GENOMIC DNA]</scope>
    <source>
        <strain evidence="2 3">CC-BB4</strain>
    </source>
</reference>
<dbReference type="Proteomes" id="UP000254889">
    <property type="component" value="Chromosome"/>
</dbReference>
<dbReference type="GO" id="GO:0009055">
    <property type="term" value="F:electron transfer activity"/>
    <property type="evidence" value="ECO:0007669"/>
    <property type="project" value="InterPro"/>
</dbReference>
<dbReference type="KEGG" id="ptaw:DW352_19755"/>
<evidence type="ECO:0000313" key="3">
    <source>
        <dbReference type="Proteomes" id="UP000254889"/>
    </source>
</evidence>
<dbReference type="EMBL" id="CP031417">
    <property type="protein sequence ID" value="AXK84130.1"/>
    <property type="molecule type" value="Genomic_DNA"/>
</dbReference>
<dbReference type="AlphaFoldDB" id="A0A346A4N3"/>
<sequence>MTKITIALAALASLAAVGASAQEVKLKQAPGVDAVEANCQACHTLAYIPMNSPFLNAAGWDAEVTKMIKAFGAPIDDGDAKAIADYLKKNYGT</sequence>
<keyword evidence="3" id="KW-1185">Reference proteome</keyword>
<dbReference type="Gene3D" id="1.10.760.10">
    <property type="entry name" value="Cytochrome c-like domain"/>
    <property type="match status" value="1"/>
</dbReference>
<dbReference type="OrthoDB" id="9789237at2"/>
<keyword evidence="1" id="KW-0732">Signal</keyword>
<feature type="signal peptide" evidence="1">
    <location>
        <begin position="1"/>
        <end position="21"/>
    </location>
</feature>
<proteinExistence type="predicted"/>
<dbReference type="SUPFAM" id="SSF46626">
    <property type="entry name" value="Cytochrome c"/>
    <property type="match status" value="1"/>
</dbReference>
<gene>
    <name evidence="2" type="ORF">DW352_19755</name>
</gene>
<feature type="chain" id="PRO_5016684776" evidence="1">
    <location>
        <begin position="22"/>
        <end position="93"/>
    </location>
</feature>
<evidence type="ECO:0000313" key="2">
    <source>
        <dbReference type="EMBL" id="AXK84130.1"/>
    </source>
</evidence>
<accession>A0A346A4N3</accession>
<dbReference type="GO" id="GO:0020037">
    <property type="term" value="F:heme binding"/>
    <property type="evidence" value="ECO:0007669"/>
    <property type="project" value="InterPro"/>
</dbReference>
<dbReference type="InterPro" id="IPR036909">
    <property type="entry name" value="Cyt_c-like_dom_sf"/>
</dbReference>
<name>A0A346A4N3_9HYPH</name>
<protein>
    <submittedName>
        <fullName evidence="2">Cytochrome c</fullName>
    </submittedName>
</protein>